<dbReference type="AlphaFoldDB" id="A0A857J7C6"/>
<dbReference type="PANTHER" id="PTHR37089:SF3">
    <property type="entry name" value="EXPORTED PROTEIN"/>
    <property type="match status" value="1"/>
</dbReference>
<protein>
    <submittedName>
        <fullName evidence="3">Fimbrial major subunit CsuA/B family protein</fullName>
    </submittedName>
</protein>
<dbReference type="KEGG" id="xyk:GT347_13865"/>
<keyword evidence="4" id="KW-1185">Reference proteome</keyword>
<dbReference type="InterPro" id="IPR053167">
    <property type="entry name" value="Spore_coat_component"/>
</dbReference>
<accession>A0A857J7C6</accession>
<dbReference type="InterPro" id="IPR007893">
    <property type="entry name" value="Spore_coat_U/FanG"/>
</dbReference>
<gene>
    <name evidence="3" type="ORF">GT347_13865</name>
</gene>
<feature type="chain" id="PRO_5032441043" evidence="1">
    <location>
        <begin position="31"/>
        <end position="185"/>
    </location>
</feature>
<dbReference type="Proteomes" id="UP000464787">
    <property type="component" value="Chromosome"/>
</dbReference>
<dbReference type="PANTHER" id="PTHR37089">
    <property type="entry name" value="PROTEIN U-RELATED"/>
    <property type="match status" value="1"/>
</dbReference>
<dbReference type="RefSeq" id="WP_160552667.1">
    <property type="nucleotide sequence ID" value="NZ_CP047650.1"/>
</dbReference>
<organism evidence="3 4">
    <name type="scientific">Xylophilus rhododendri</name>
    <dbReference type="NCBI Taxonomy" id="2697032"/>
    <lineage>
        <taxon>Bacteria</taxon>
        <taxon>Pseudomonadati</taxon>
        <taxon>Pseudomonadota</taxon>
        <taxon>Betaproteobacteria</taxon>
        <taxon>Burkholderiales</taxon>
        <taxon>Xylophilus</taxon>
    </lineage>
</organism>
<evidence type="ECO:0000313" key="4">
    <source>
        <dbReference type="Proteomes" id="UP000464787"/>
    </source>
</evidence>
<evidence type="ECO:0000259" key="2">
    <source>
        <dbReference type="Pfam" id="PF05229"/>
    </source>
</evidence>
<sequence>MPPSPLLRRLAAIGLGPGLALAAASGSAPAATITPSPSFSVGATVQNGCVVSGNIGQTSGLVFGAINFGSFSALNTGLKTSALGPSGGSQALLVCTAGTTAQLSIDAGLHAVGVQRRLANGSGAFVPYSISTTVGGNQPVLPGTQIGLALGTAAQALPLQGSLLLPGVGLPAGLYSDTVQVTLTW</sequence>
<keyword evidence="1" id="KW-0732">Signal</keyword>
<dbReference type="Pfam" id="PF05229">
    <property type="entry name" value="SCPU"/>
    <property type="match status" value="1"/>
</dbReference>
<dbReference type="EMBL" id="CP047650">
    <property type="protein sequence ID" value="QHI98979.1"/>
    <property type="molecule type" value="Genomic_DNA"/>
</dbReference>
<reference evidence="3 4" key="1">
    <citation type="submission" date="2020-01" db="EMBL/GenBank/DDBJ databases">
        <title>Genome sequencing of strain KACC 21265.</title>
        <authorList>
            <person name="Heo J."/>
            <person name="Kim S.-J."/>
            <person name="Kim J.-S."/>
            <person name="Hong S.-B."/>
            <person name="Kwon S.-W."/>
        </authorList>
    </citation>
    <scope>NUCLEOTIDE SEQUENCE [LARGE SCALE GENOMIC DNA]</scope>
    <source>
        <strain evidence="3 4">KACC 21265</strain>
    </source>
</reference>
<evidence type="ECO:0000313" key="3">
    <source>
        <dbReference type="EMBL" id="QHI98979.1"/>
    </source>
</evidence>
<feature type="domain" description="Spore coat protein U/FanG" evidence="2">
    <location>
        <begin position="38"/>
        <end position="182"/>
    </location>
</feature>
<proteinExistence type="predicted"/>
<name>A0A857J7C6_9BURK</name>
<evidence type="ECO:0000256" key="1">
    <source>
        <dbReference type="SAM" id="SignalP"/>
    </source>
</evidence>
<feature type="signal peptide" evidence="1">
    <location>
        <begin position="1"/>
        <end position="30"/>
    </location>
</feature>